<accession>A0AAN8SDF4</accession>
<evidence type="ECO:0000313" key="2">
    <source>
        <dbReference type="Proteomes" id="UP001372834"/>
    </source>
</evidence>
<organism evidence="1 2">
    <name type="scientific">Polyplax serrata</name>
    <name type="common">Common mouse louse</name>
    <dbReference type="NCBI Taxonomy" id="468196"/>
    <lineage>
        <taxon>Eukaryota</taxon>
        <taxon>Metazoa</taxon>
        <taxon>Ecdysozoa</taxon>
        <taxon>Arthropoda</taxon>
        <taxon>Hexapoda</taxon>
        <taxon>Insecta</taxon>
        <taxon>Pterygota</taxon>
        <taxon>Neoptera</taxon>
        <taxon>Paraneoptera</taxon>
        <taxon>Psocodea</taxon>
        <taxon>Troctomorpha</taxon>
        <taxon>Phthiraptera</taxon>
        <taxon>Anoplura</taxon>
        <taxon>Polyplacidae</taxon>
        <taxon>Polyplax</taxon>
    </lineage>
</organism>
<comment type="caution">
    <text evidence="1">The sequence shown here is derived from an EMBL/GenBank/DDBJ whole genome shotgun (WGS) entry which is preliminary data.</text>
</comment>
<dbReference type="Proteomes" id="UP001372834">
    <property type="component" value="Unassembled WGS sequence"/>
</dbReference>
<protein>
    <submittedName>
        <fullName evidence="1">Uncharacterized protein</fullName>
    </submittedName>
</protein>
<dbReference type="EMBL" id="JAWJWE010000001">
    <property type="protein sequence ID" value="KAK6644913.1"/>
    <property type="molecule type" value="Genomic_DNA"/>
</dbReference>
<evidence type="ECO:0000313" key="1">
    <source>
        <dbReference type="EMBL" id="KAK6644913.1"/>
    </source>
</evidence>
<sequence>MRRSAFVRPSARYLNLFSTFVHIQKNTVPPNDAVRQRNESCCAIFSSDSDRKEIESDQLKLHFYLRPAQNFLVLQRHLSP</sequence>
<name>A0AAN8SDF4_POLSC</name>
<dbReference type="AlphaFoldDB" id="A0AAN8SDF4"/>
<reference evidence="1 2" key="1">
    <citation type="submission" date="2023-10" db="EMBL/GenBank/DDBJ databases">
        <title>Genomes of two closely related lineages of the louse Polyplax serrata with different host specificities.</title>
        <authorList>
            <person name="Martinu J."/>
            <person name="Tarabai H."/>
            <person name="Stefka J."/>
            <person name="Hypsa V."/>
        </authorList>
    </citation>
    <scope>NUCLEOTIDE SEQUENCE [LARGE SCALE GENOMIC DNA]</scope>
    <source>
        <strain evidence="1">HR10_N</strain>
    </source>
</reference>
<proteinExistence type="predicted"/>
<gene>
    <name evidence="1" type="ORF">RUM43_001189</name>
</gene>